<proteinExistence type="predicted"/>
<feature type="region of interest" description="Disordered" evidence="3">
    <location>
        <begin position="1"/>
        <end position="173"/>
    </location>
</feature>
<dbReference type="InterPro" id="IPR006630">
    <property type="entry name" value="La_HTH"/>
</dbReference>
<dbReference type="Proteomes" id="UP000825729">
    <property type="component" value="Unassembled WGS sequence"/>
</dbReference>
<feature type="compositionally biased region" description="Polar residues" evidence="3">
    <location>
        <begin position="456"/>
        <end position="485"/>
    </location>
</feature>
<feature type="compositionally biased region" description="Basic and acidic residues" evidence="3">
    <location>
        <begin position="531"/>
        <end position="548"/>
    </location>
</feature>
<dbReference type="PANTHER" id="PTHR22792">
    <property type="entry name" value="LUPUS LA PROTEIN-RELATED"/>
    <property type="match status" value="1"/>
</dbReference>
<name>A0AAV7FEK7_ARIFI</name>
<gene>
    <name evidence="5" type="ORF">H6P81_002995</name>
</gene>
<feature type="compositionally biased region" description="Basic residues" evidence="3">
    <location>
        <begin position="151"/>
        <end position="160"/>
    </location>
</feature>
<evidence type="ECO:0000259" key="4">
    <source>
        <dbReference type="PROSITE" id="PS50961"/>
    </source>
</evidence>
<dbReference type="SUPFAM" id="SSF46785">
    <property type="entry name" value="Winged helix' DNA-binding domain"/>
    <property type="match status" value="1"/>
</dbReference>
<feature type="compositionally biased region" description="Pro residues" evidence="3">
    <location>
        <begin position="118"/>
        <end position="129"/>
    </location>
</feature>
<dbReference type="EMBL" id="JAINDJ010000002">
    <property type="protein sequence ID" value="KAG9458487.1"/>
    <property type="molecule type" value="Genomic_DNA"/>
</dbReference>
<feature type="compositionally biased region" description="Basic and acidic residues" evidence="3">
    <location>
        <begin position="718"/>
        <end position="727"/>
    </location>
</feature>
<feature type="compositionally biased region" description="Polar residues" evidence="3">
    <location>
        <begin position="805"/>
        <end position="817"/>
    </location>
</feature>
<organism evidence="5 6">
    <name type="scientific">Aristolochia fimbriata</name>
    <name type="common">White veined hardy Dutchman's pipe vine</name>
    <dbReference type="NCBI Taxonomy" id="158543"/>
    <lineage>
        <taxon>Eukaryota</taxon>
        <taxon>Viridiplantae</taxon>
        <taxon>Streptophyta</taxon>
        <taxon>Embryophyta</taxon>
        <taxon>Tracheophyta</taxon>
        <taxon>Spermatophyta</taxon>
        <taxon>Magnoliopsida</taxon>
        <taxon>Magnoliidae</taxon>
        <taxon>Piperales</taxon>
        <taxon>Aristolochiaceae</taxon>
        <taxon>Aristolochia</taxon>
    </lineage>
</organism>
<feature type="compositionally biased region" description="Basic and acidic residues" evidence="3">
    <location>
        <begin position="506"/>
        <end position="521"/>
    </location>
</feature>
<feature type="region of interest" description="Disordered" evidence="3">
    <location>
        <begin position="456"/>
        <end position="565"/>
    </location>
</feature>
<dbReference type="InterPro" id="IPR036388">
    <property type="entry name" value="WH-like_DNA-bd_sf"/>
</dbReference>
<feature type="region of interest" description="Disordered" evidence="3">
    <location>
        <begin position="713"/>
        <end position="784"/>
    </location>
</feature>
<evidence type="ECO:0000256" key="2">
    <source>
        <dbReference type="PROSITE-ProRule" id="PRU00332"/>
    </source>
</evidence>
<keyword evidence="1 2" id="KW-0694">RNA-binding</keyword>
<dbReference type="GO" id="GO:0000339">
    <property type="term" value="F:RNA cap binding"/>
    <property type="evidence" value="ECO:0007669"/>
    <property type="project" value="InterPro"/>
</dbReference>
<protein>
    <recommendedName>
        <fullName evidence="4">HTH La-type RNA-binding domain-containing protein</fullName>
    </recommendedName>
</protein>
<dbReference type="InterPro" id="IPR045180">
    <property type="entry name" value="La_dom_prot"/>
</dbReference>
<evidence type="ECO:0000313" key="6">
    <source>
        <dbReference type="Proteomes" id="UP000825729"/>
    </source>
</evidence>
<accession>A0AAV7FEK7</accession>
<feature type="compositionally biased region" description="Polar residues" evidence="3">
    <location>
        <begin position="493"/>
        <end position="505"/>
    </location>
</feature>
<feature type="domain" description="HTH La-type RNA-binding" evidence="4">
    <location>
        <begin position="361"/>
        <end position="450"/>
    </location>
</feature>
<feature type="compositionally biased region" description="Polar residues" evidence="3">
    <location>
        <begin position="15"/>
        <end position="24"/>
    </location>
</feature>
<dbReference type="CDD" id="cd07323">
    <property type="entry name" value="LAM"/>
    <property type="match status" value="1"/>
</dbReference>
<feature type="region of interest" description="Disordered" evidence="3">
    <location>
        <begin position="1005"/>
        <end position="1032"/>
    </location>
</feature>
<dbReference type="InterPro" id="IPR036390">
    <property type="entry name" value="WH_DNA-bd_sf"/>
</dbReference>
<feature type="compositionally biased region" description="Basic and acidic residues" evidence="3">
    <location>
        <begin position="636"/>
        <end position="648"/>
    </location>
</feature>
<dbReference type="SMART" id="SM00715">
    <property type="entry name" value="LA"/>
    <property type="match status" value="1"/>
</dbReference>
<dbReference type="Pfam" id="PF05383">
    <property type="entry name" value="La"/>
    <property type="match status" value="1"/>
</dbReference>
<keyword evidence="6" id="KW-1185">Reference proteome</keyword>
<feature type="compositionally biased region" description="Low complexity" evidence="3">
    <location>
        <begin position="549"/>
        <end position="563"/>
    </location>
</feature>
<comment type="caution">
    <text evidence="5">The sequence shown here is derived from an EMBL/GenBank/DDBJ whole genome shotgun (WGS) entry which is preliminary data.</text>
</comment>
<dbReference type="GO" id="GO:0048255">
    <property type="term" value="P:mRNA stabilization"/>
    <property type="evidence" value="ECO:0007669"/>
    <property type="project" value="InterPro"/>
</dbReference>
<feature type="region of interest" description="Disordered" evidence="3">
    <location>
        <begin position="274"/>
        <end position="293"/>
    </location>
</feature>
<evidence type="ECO:0000256" key="1">
    <source>
        <dbReference type="ARBA" id="ARBA00022884"/>
    </source>
</evidence>
<dbReference type="InterPro" id="IPR006607">
    <property type="entry name" value="DM15"/>
</dbReference>
<dbReference type="AlphaFoldDB" id="A0AAV7FEK7"/>
<dbReference type="SMART" id="SM00684">
    <property type="entry name" value="DM15"/>
    <property type="match status" value="3"/>
</dbReference>
<evidence type="ECO:0000256" key="3">
    <source>
        <dbReference type="SAM" id="MobiDB-lite"/>
    </source>
</evidence>
<feature type="region of interest" description="Disordered" evidence="3">
    <location>
        <begin position="800"/>
        <end position="826"/>
    </location>
</feature>
<dbReference type="Gene3D" id="1.10.10.10">
    <property type="entry name" value="Winged helix-like DNA-binding domain superfamily/Winged helix DNA-binding domain"/>
    <property type="match status" value="1"/>
</dbReference>
<dbReference type="Pfam" id="PF21071">
    <property type="entry name" value="LARP1_HEAT"/>
    <property type="match status" value="1"/>
</dbReference>
<feature type="region of interest" description="Disordered" evidence="3">
    <location>
        <begin position="631"/>
        <end position="656"/>
    </location>
</feature>
<dbReference type="PROSITE" id="PS50961">
    <property type="entry name" value="HTH_LA"/>
    <property type="match status" value="1"/>
</dbReference>
<sequence length="1032" mass="113645">MESVVGLPVDPVSLPLTSGISTKGESLEVSCGSEVPGSEKMGAAANVAEGAAEESKEMNGVKSPWKKPADGRLAEIPVMGAESWPALDAKSKPRQKNSDVGKKLGQNPPFHPSLGPNAGPPAPPPPPPMQGAFGPQKTDGFGNSQVPNKQHPPHHHKPASKRNTLPANGVPPPNGVPPFPVPISYPQPTMPPVYHAVVPPPAVPLPDFAYQPYPPPFPSGEPHIVKPGCEPFIPPGQGGGINGNRSFEPPPRGDPNAFGGNFHNRRYNVHESGGRFSPAWRHQRGFNPRENINMQPNVGPRPFVRPPPQFFAPAPGFLSGPPFPGPPQLYYLPAPPPESLRGPPPRYVSHPPQPTYPVPLIDPSSSLKAKITKQIEYYFSDENLGSDRYLLSLLDEQGWVSITKIADFNRVKSMTTDIPLILEALCGSHSIEVQGDKIRKRNWISPNFDSNIAMTTQVPHRQGDNKTSGAISNGGSNDSCGCEGTSENHQEVLSRTVSQGHNNLNHQEESTGKGSKSKSDVNTDTVTPAGRTEEPHQESQESSRKHSSESYSKSISGSGSSDWKGSDTGCCFSSGYSASHGNSSCSPDPEIEHMVVQVQKLGGLSKDFANGPTDFSGDQSTFLLDEELELENPSTARRENLSSSRRLDDEEDEMDVNDHDVQRLIIVTQNTKVTEDDKSVVRKSKPILGELANAIDEGLYYYEQELRSNQSISRRNHYGSDAKEVESKSAIGSGSFHSKAAGNNLEEGPSRRRQGKGSSNNKHSSHKQRLFPSSFRGHSHGRNRHGIIAESPPSNSVGFFFGSTPPENQGPISSRLSASPHGQGILSGSSPPVGSMPKPFPPFQHPSHQLLEENGFRQQKYLKFHKRCLNDRKKLGIGCSEEMNTLYRFWSFFLRSMFSVSMYNEFRKLAMEDAAAKYNYGMECLFRFYSYGLEKQFRDDLYEDFEQLTLEFYKKGNLYGLEKYWAFHHYRESRDHKEPLKKHPELERLLKEEYRNLDDFRASEKALRESGSSGGPGNRTEGLNPPFFPRNG</sequence>
<evidence type="ECO:0000313" key="5">
    <source>
        <dbReference type="EMBL" id="KAG9458487.1"/>
    </source>
</evidence>
<reference evidence="5 6" key="1">
    <citation type="submission" date="2021-07" db="EMBL/GenBank/DDBJ databases">
        <title>The Aristolochia fimbriata genome: insights into angiosperm evolution, floral development and chemical biosynthesis.</title>
        <authorList>
            <person name="Jiao Y."/>
        </authorList>
    </citation>
    <scope>NUCLEOTIDE SEQUENCE [LARGE SCALE GENOMIC DNA]</scope>
    <source>
        <strain evidence="5">IBCAS-2021</strain>
        <tissue evidence="5">Leaf</tissue>
    </source>
</reference>
<dbReference type="PANTHER" id="PTHR22792:SF101">
    <property type="entry name" value="LA-RELATED PROTEIN 1A"/>
    <property type="match status" value="1"/>
</dbReference>